<evidence type="ECO:0000256" key="8">
    <source>
        <dbReference type="ARBA" id="ARBA00022723"/>
    </source>
</evidence>
<evidence type="ECO:0000256" key="9">
    <source>
        <dbReference type="ARBA" id="ARBA00022741"/>
    </source>
</evidence>
<dbReference type="PANTHER" id="PTHR43030">
    <property type="entry name" value="PHOSPHOENOLPYRUVATE SYNTHASE"/>
    <property type="match status" value="1"/>
</dbReference>
<evidence type="ECO:0000256" key="13">
    <source>
        <dbReference type="ARBA" id="ARBA00033470"/>
    </source>
</evidence>
<evidence type="ECO:0000256" key="12">
    <source>
        <dbReference type="ARBA" id="ARBA00022842"/>
    </source>
</evidence>
<protein>
    <recommendedName>
        <fullName evidence="6">Phosphoenolpyruvate synthase</fullName>
        <ecNumber evidence="5">2.7.9.2</ecNumber>
    </recommendedName>
    <alternativeName>
        <fullName evidence="13">Pyruvate, water dikinase</fullName>
    </alternativeName>
</protein>
<evidence type="ECO:0000256" key="6">
    <source>
        <dbReference type="ARBA" id="ARBA00021623"/>
    </source>
</evidence>
<evidence type="ECO:0000256" key="3">
    <source>
        <dbReference type="ARBA" id="ARBA00004742"/>
    </source>
</evidence>
<keyword evidence="7" id="KW-0808">Transferase</keyword>
<evidence type="ECO:0000256" key="14">
    <source>
        <dbReference type="ARBA" id="ARBA00047700"/>
    </source>
</evidence>
<reference evidence="17" key="1">
    <citation type="submission" date="2022-12" db="EMBL/GenBank/DDBJ databases">
        <authorList>
            <person name="Mo P."/>
        </authorList>
    </citation>
    <scope>NUCLEOTIDE SEQUENCE [LARGE SCALE GENOMIC DNA]</scope>
    <source>
        <strain evidence="17">HUAS 3-15</strain>
    </source>
</reference>
<dbReference type="Pfam" id="PF01326">
    <property type="entry name" value="PPDK_N"/>
    <property type="match status" value="1"/>
</dbReference>
<gene>
    <name evidence="16" type="ORF">O1G21_27250</name>
</gene>
<comment type="catalytic activity">
    <reaction evidence="14">
        <text>pyruvate + ATP + H2O = phosphoenolpyruvate + AMP + phosphate + 2 H(+)</text>
        <dbReference type="Rhea" id="RHEA:11364"/>
        <dbReference type="ChEBI" id="CHEBI:15361"/>
        <dbReference type="ChEBI" id="CHEBI:15377"/>
        <dbReference type="ChEBI" id="CHEBI:15378"/>
        <dbReference type="ChEBI" id="CHEBI:30616"/>
        <dbReference type="ChEBI" id="CHEBI:43474"/>
        <dbReference type="ChEBI" id="CHEBI:58702"/>
        <dbReference type="ChEBI" id="CHEBI:456215"/>
        <dbReference type="EC" id="2.7.9.2"/>
    </reaction>
</comment>
<proteinExistence type="inferred from homology"/>
<keyword evidence="9" id="KW-0547">Nucleotide-binding</keyword>
<comment type="cofactor">
    <cofactor evidence="1">
        <name>Mg(2+)</name>
        <dbReference type="ChEBI" id="CHEBI:18420"/>
    </cofactor>
</comment>
<feature type="domain" description="Pyruvate phosphate dikinase AMP/ATP-binding" evidence="15">
    <location>
        <begin position="9"/>
        <end position="297"/>
    </location>
</feature>
<keyword evidence="17" id="KW-1185">Reference proteome</keyword>
<evidence type="ECO:0000256" key="10">
    <source>
        <dbReference type="ARBA" id="ARBA00022777"/>
    </source>
</evidence>
<evidence type="ECO:0000256" key="5">
    <source>
        <dbReference type="ARBA" id="ARBA00011996"/>
    </source>
</evidence>
<keyword evidence="11" id="KW-0067">ATP-binding</keyword>
<comment type="similarity">
    <text evidence="4">Belongs to the PEP-utilizing enzyme family.</text>
</comment>
<evidence type="ECO:0000256" key="11">
    <source>
        <dbReference type="ARBA" id="ARBA00022840"/>
    </source>
</evidence>
<dbReference type="Gene3D" id="3.30.1490.20">
    <property type="entry name" value="ATP-grasp fold, A domain"/>
    <property type="match status" value="1"/>
</dbReference>
<keyword evidence="12" id="KW-0460">Magnesium</keyword>
<dbReference type="Proteomes" id="UP001212821">
    <property type="component" value="Chromosome"/>
</dbReference>
<comment type="pathway">
    <text evidence="3">Carbohydrate biosynthesis; gluconeogenesis.</text>
</comment>
<keyword evidence="8" id="KW-0479">Metal-binding</keyword>
<evidence type="ECO:0000313" key="17">
    <source>
        <dbReference type="Proteomes" id="UP001212821"/>
    </source>
</evidence>
<keyword evidence="10" id="KW-0418">Kinase</keyword>
<dbReference type="RefSeq" id="WP_270147344.1">
    <property type="nucleotide sequence ID" value="NZ_CP115450.1"/>
</dbReference>
<evidence type="ECO:0000256" key="1">
    <source>
        <dbReference type="ARBA" id="ARBA00001946"/>
    </source>
</evidence>
<dbReference type="EC" id="2.7.9.2" evidence="5"/>
<sequence length="305" mass="32183">MGHKFARQAWLLAAGYRVPEFVCVSVEAFDTVQAETGISAPAVRDSGELAAWAARARAQVRGAGVPDGLAAALLEAYDRLTDDGGTVAVRSCAVPARAGAPGGGEEAAPAPGGGFLVVGRDELIDRVSQCWASAFTAERVLDRFARGSDPAATRMAVGIQRLVRAERSFVAVSRELRSAPDIADQAHLAAAYGLGEGVTRGRADVDRFSVDVGTGVVELRTVRKTRRLVPADTGGTTVTEVPEDLAHRPVLDVQTARRIARLARGLEGHFGGPQEIEGAITADGEIHLVQARPAVVTRVGRRWPR</sequence>
<evidence type="ECO:0000313" key="16">
    <source>
        <dbReference type="EMBL" id="WBP89176.1"/>
    </source>
</evidence>
<dbReference type="InterPro" id="IPR006319">
    <property type="entry name" value="PEP_synth"/>
</dbReference>
<dbReference type="InterPro" id="IPR002192">
    <property type="entry name" value="PPDK_AMP/ATP-bd"/>
</dbReference>
<evidence type="ECO:0000256" key="7">
    <source>
        <dbReference type="ARBA" id="ARBA00022679"/>
    </source>
</evidence>
<comment type="function">
    <text evidence="2">Catalyzes the phosphorylation of pyruvate to phosphoenolpyruvate.</text>
</comment>
<dbReference type="InterPro" id="IPR013815">
    <property type="entry name" value="ATP_grasp_subdomain_1"/>
</dbReference>
<organism evidence="16 17">
    <name type="scientific">Kitasatospora cathayae</name>
    <dbReference type="NCBI Taxonomy" id="3004092"/>
    <lineage>
        <taxon>Bacteria</taxon>
        <taxon>Bacillati</taxon>
        <taxon>Actinomycetota</taxon>
        <taxon>Actinomycetes</taxon>
        <taxon>Kitasatosporales</taxon>
        <taxon>Streptomycetaceae</taxon>
        <taxon>Kitasatospora</taxon>
    </lineage>
</organism>
<dbReference type="PANTHER" id="PTHR43030:SF1">
    <property type="entry name" value="PHOSPHOENOLPYRUVATE SYNTHASE"/>
    <property type="match status" value="1"/>
</dbReference>
<dbReference type="SUPFAM" id="SSF56059">
    <property type="entry name" value="Glutathione synthetase ATP-binding domain-like"/>
    <property type="match status" value="1"/>
</dbReference>
<evidence type="ECO:0000256" key="2">
    <source>
        <dbReference type="ARBA" id="ARBA00002988"/>
    </source>
</evidence>
<evidence type="ECO:0000259" key="15">
    <source>
        <dbReference type="Pfam" id="PF01326"/>
    </source>
</evidence>
<accession>A0ABY7Q961</accession>
<evidence type="ECO:0000256" key="4">
    <source>
        <dbReference type="ARBA" id="ARBA00007837"/>
    </source>
</evidence>
<name>A0ABY7Q961_9ACTN</name>
<dbReference type="Gene3D" id="3.30.470.20">
    <property type="entry name" value="ATP-grasp fold, B domain"/>
    <property type="match status" value="1"/>
</dbReference>
<dbReference type="EMBL" id="CP115450">
    <property type="protein sequence ID" value="WBP89176.1"/>
    <property type="molecule type" value="Genomic_DNA"/>
</dbReference>